<keyword evidence="2" id="KW-1185">Reference proteome</keyword>
<sequence>MFMPTVWHTIPTLETLQDKWETFAAMQKFHKLKWSIEKGLAKLNKDYQFLDQNNVVFISLALDPNFKLEYAKESWDSKYFGEGMAALEQVFDIYAAGVASKTPQSANDAVLDSASPVKGGSYGSMTMQKKIKDHL</sequence>
<name>A0A0D0D7W0_9AGAM</name>
<reference evidence="2" key="2">
    <citation type="submission" date="2015-01" db="EMBL/GenBank/DDBJ databases">
        <title>Evolutionary Origins and Diversification of the Mycorrhizal Mutualists.</title>
        <authorList>
            <consortium name="DOE Joint Genome Institute"/>
            <consortium name="Mycorrhizal Genomics Consortium"/>
            <person name="Kohler A."/>
            <person name="Kuo A."/>
            <person name="Nagy L.G."/>
            <person name="Floudas D."/>
            <person name="Copeland A."/>
            <person name="Barry K.W."/>
            <person name="Cichocki N."/>
            <person name="Veneault-Fourrey C."/>
            <person name="LaButti K."/>
            <person name="Lindquist E.A."/>
            <person name="Lipzen A."/>
            <person name="Lundell T."/>
            <person name="Morin E."/>
            <person name="Murat C."/>
            <person name="Riley R."/>
            <person name="Ohm R."/>
            <person name="Sun H."/>
            <person name="Tunlid A."/>
            <person name="Henrissat B."/>
            <person name="Grigoriev I.V."/>
            <person name="Hibbett D.S."/>
            <person name="Martin F."/>
        </authorList>
    </citation>
    <scope>NUCLEOTIDE SEQUENCE [LARGE SCALE GENOMIC DNA]</scope>
    <source>
        <strain evidence="2">Ve08.2h10</strain>
    </source>
</reference>
<evidence type="ECO:0000313" key="1">
    <source>
        <dbReference type="EMBL" id="KIK79801.1"/>
    </source>
</evidence>
<dbReference type="Proteomes" id="UP000054538">
    <property type="component" value="Unassembled WGS sequence"/>
</dbReference>
<dbReference type="InParanoid" id="A0A0D0D7W0"/>
<dbReference type="OrthoDB" id="3058553at2759"/>
<dbReference type="HOGENOM" id="CLU_2085530_0_0_1"/>
<dbReference type="EMBL" id="KN826179">
    <property type="protein sequence ID" value="KIK79801.1"/>
    <property type="molecule type" value="Genomic_DNA"/>
</dbReference>
<dbReference type="AlphaFoldDB" id="A0A0D0D7W0"/>
<evidence type="ECO:0000313" key="2">
    <source>
        <dbReference type="Proteomes" id="UP000054538"/>
    </source>
</evidence>
<evidence type="ECO:0008006" key="3">
    <source>
        <dbReference type="Google" id="ProtNLM"/>
    </source>
</evidence>
<organism evidence="1 2">
    <name type="scientific">Paxillus rubicundulus Ve08.2h10</name>
    <dbReference type="NCBI Taxonomy" id="930991"/>
    <lineage>
        <taxon>Eukaryota</taxon>
        <taxon>Fungi</taxon>
        <taxon>Dikarya</taxon>
        <taxon>Basidiomycota</taxon>
        <taxon>Agaricomycotina</taxon>
        <taxon>Agaricomycetes</taxon>
        <taxon>Agaricomycetidae</taxon>
        <taxon>Boletales</taxon>
        <taxon>Paxilineae</taxon>
        <taxon>Paxillaceae</taxon>
        <taxon>Paxillus</taxon>
    </lineage>
</organism>
<gene>
    <name evidence="1" type="ORF">PAXRUDRAFT_16126</name>
</gene>
<proteinExistence type="predicted"/>
<protein>
    <recommendedName>
        <fullName evidence="3">hAT-like transposase RNase-H fold domain-containing protein</fullName>
    </recommendedName>
</protein>
<accession>A0A0D0D7W0</accession>
<reference evidence="1 2" key="1">
    <citation type="submission" date="2014-04" db="EMBL/GenBank/DDBJ databases">
        <authorList>
            <consortium name="DOE Joint Genome Institute"/>
            <person name="Kuo A."/>
            <person name="Kohler A."/>
            <person name="Jargeat P."/>
            <person name="Nagy L.G."/>
            <person name="Floudas D."/>
            <person name="Copeland A."/>
            <person name="Barry K.W."/>
            <person name="Cichocki N."/>
            <person name="Veneault-Fourrey C."/>
            <person name="LaButti K."/>
            <person name="Lindquist E.A."/>
            <person name="Lipzen A."/>
            <person name="Lundell T."/>
            <person name="Morin E."/>
            <person name="Murat C."/>
            <person name="Sun H."/>
            <person name="Tunlid A."/>
            <person name="Henrissat B."/>
            <person name="Grigoriev I.V."/>
            <person name="Hibbett D.S."/>
            <person name="Martin F."/>
            <person name="Nordberg H.P."/>
            <person name="Cantor M.N."/>
            <person name="Hua S.X."/>
        </authorList>
    </citation>
    <scope>NUCLEOTIDE SEQUENCE [LARGE SCALE GENOMIC DNA]</scope>
    <source>
        <strain evidence="1 2">Ve08.2h10</strain>
    </source>
</reference>